<evidence type="ECO:0000313" key="4">
    <source>
        <dbReference type="EnsemblPlants" id="Ma09_p17760.1"/>
    </source>
</evidence>
<dbReference type="PROSITE" id="PS50206">
    <property type="entry name" value="RHODANESE_3"/>
    <property type="match status" value="1"/>
</dbReference>
<evidence type="ECO:0000313" key="3">
    <source>
        <dbReference type="EMBL" id="CAG1835527.1"/>
    </source>
</evidence>
<feature type="domain" description="Rhodanese" evidence="2">
    <location>
        <begin position="353"/>
        <end position="474"/>
    </location>
</feature>
<protein>
    <submittedName>
        <fullName evidence="3">(wild Malaysian banana) hypothetical protein</fullName>
    </submittedName>
</protein>
<sequence>MTVPCIGRNRQSPEDWDAPAALTVITRQISSSTQSSVRFFDNPPPHKRSGEEDLLLYRTQPTTRSPTVARTQSTRRPIEPTTTESVLKVRIDHTHSGSSRARGEGDEEEEEMAMVAFRAAAAASTSPRPPLSKPQQAQPQHHQSKLLHPKQPLPLLPPPTPAALSFVAVLSAAVPGEARAFSFPKEDIVSSLTKAEDTIGQVVDVGSSVWGFSLDVFRSLSETLKPGVDAALPILQSASKEALKIASPVVSDASKQAKEALQSVGVDPSPVLTAAQTIADAAQQTTKIIEGAKPLASATVEKITSSSPSVVVVTAGALFVGYLLLPPIWSTISFNFRGYKGNLSPAQALDVITAQNYLMIDIRSEKDKNKAGVPRLPSNAKNKMISVPLEELPSKIKGLVRSSKKVEADIAALKISYLKKINKGSNIVIMDSYSDIAKLVARTLTSLGFKNCWIVTDGFSGGKGWLQSRLGTDSYNASLVEVLSPSRVIPAAAARFGTTSSTALQSTRKLLPGSVEN</sequence>
<dbReference type="InterPro" id="IPR044690">
    <property type="entry name" value="CAS_plant"/>
</dbReference>
<dbReference type="Proteomes" id="UP000012960">
    <property type="component" value="Unplaced"/>
</dbReference>
<accession>A0A804KKS8</accession>
<dbReference type="OMA" id="RIDHTHS"/>
<name>A0A804KKS8_MUSAM</name>
<dbReference type="EMBL" id="HG996474">
    <property type="protein sequence ID" value="CAG1835527.1"/>
    <property type="molecule type" value="Genomic_DNA"/>
</dbReference>
<keyword evidence="5" id="KW-1185">Reference proteome</keyword>
<feature type="region of interest" description="Disordered" evidence="1">
    <location>
        <begin position="89"/>
        <end position="157"/>
    </location>
</feature>
<reference evidence="3" key="1">
    <citation type="submission" date="2021-03" db="EMBL/GenBank/DDBJ databases">
        <authorList>
            <consortium name="Genoscope - CEA"/>
            <person name="William W."/>
        </authorList>
    </citation>
    <scope>NUCLEOTIDE SEQUENCE</scope>
    <source>
        <strain evidence="3">Doubled-haploid Pahang</strain>
    </source>
</reference>
<dbReference type="AlphaFoldDB" id="A0A804KKS8"/>
<evidence type="ECO:0000313" key="5">
    <source>
        <dbReference type="Proteomes" id="UP000012960"/>
    </source>
</evidence>
<dbReference type="Gene3D" id="3.40.250.10">
    <property type="entry name" value="Rhodanese-like domain"/>
    <property type="match status" value="1"/>
</dbReference>
<proteinExistence type="predicted"/>
<evidence type="ECO:0000256" key="1">
    <source>
        <dbReference type="SAM" id="MobiDB-lite"/>
    </source>
</evidence>
<dbReference type="EnsemblPlants" id="Ma09_t17760.1">
    <property type="protein sequence ID" value="Ma09_p17760.1"/>
    <property type="gene ID" value="Ma09_g17760"/>
</dbReference>
<reference evidence="4" key="2">
    <citation type="submission" date="2021-05" db="UniProtKB">
        <authorList>
            <consortium name="EnsemblPlants"/>
        </authorList>
    </citation>
    <scope>IDENTIFICATION</scope>
    <source>
        <strain evidence="4">subsp. malaccensis</strain>
    </source>
</reference>
<dbReference type="GO" id="GO:0009704">
    <property type="term" value="P:de-etiolation"/>
    <property type="evidence" value="ECO:0007669"/>
    <property type="project" value="InterPro"/>
</dbReference>
<dbReference type="Gramene" id="Ma09_t17760.1">
    <property type="protein sequence ID" value="Ma09_p17760.1"/>
    <property type="gene ID" value="Ma09_g17760"/>
</dbReference>
<dbReference type="GO" id="GO:0090333">
    <property type="term" value="P:regulation of stomatal closure"/>
    <property type="evidence" value="ECO:0007669"/>
    <property type="project" value="InterPro"/>
</dbReference>
<dbReference type="InterPro" id="IPR001763">
    <property type="entry name" value="Rhodanese-like_dom"/>
</dbReference>
<dbReference type="PANTHER" id="PTHR34209">
    <property type="entry name" value="RHODANESE/CELL CYCLE CONTROL PHOSPHATASE SUPERFAMILY PROTEIN"/>
    <property type="match status" value="1"/>
</dbReference>
<dbReference type="GO" id="GO:0071277">
    <property type="term" value="P:cellular response to calcium ion"/>
    <property type="evidence" value="ECO:0007669"/>
    <property type="project" value="InterPro"/>
</dbReference>
<evidence type="ECO:0000259" key="2">
    <source>
        <dbReference type="PROSITE" id="PS50206"/>
    </source>
</evidence>
<gene>
    <name evidence="3" type="ORF">GSMUA_236130.1</name>
</gene>
<dbReference type="CDD" id="cd00158">
    <property type="entry name" value="RHOD"/>
    <property type="match status" value="1"/>
</dbReference>
<dbReference type="InterPro" id="IPR036873">
    <property type="entry name" value="Rhodanese-like_dom_sf"/>
</dbReference>
<dbReference type="PANTHER" id="PTHR34209:SF1">
    <property type="entry name" value="CALCIUM SENSING RECEPTOR, CHLOROPLASTIC"/>
    <property type="match status" value="1"/>
</dbReference>
<dbReference type="OrthoDB" id="2015023at2759"/>
<dbReference type="SUPFAM" id="SSF52821">
    <property type="entry name" value="Rhodanese/Cell cycle control phosphatase"/>
    <property type="match status" value="1"/>
</dbReference>
<organism evidence="4 5">
    <name type="scientific">Musa acuminata subsp. malaccensis</name>
    <name type="common">Wild banana</name>
    <name type="synonym">Musa malaccensis</name>
    <dbReference type="NCBI Taxonomy" id="214687"/>
    <lineage>
        <taxon>Eukaryota</taxon>
        <taxon>Viridiplantae</taxon>
        <taxon>Streptophyta</taxon>
        <taxon>Embryophyta</taxon>
        <taxon>Tracheophyta</taxon>
        <taxon>Spermatophyta</taxon>
        <taxon>Magnoliopsida</taxon>
        <taxon>Liliopsida</taxon>
        <taxon>Zingiberales</taxon>
        <taxon>Musaceae</taxon>
        <taxon>Musa</taxon>
    </lineage>
</organism>
<dbReference type="FunCoup" id="A0A804KKS8">
    <property type="interactions" value="2130"/>
</dbReference>
<feature type="compositionally biased region" description="Low complexity" evidence="1">
    <location>
        <begin position="113"/>
        <end position="123"/>
    </location>
</feature>